<dbReference type="PANTHER" id="PTHR31064:SF5">
    <property type="entry name" value="POTASSIUM ION TRANSPORTER (EUROFUNG)"/>
    <property type="match status" value="1"/>
</dbReference>
<dbReference type="RefSeq" id="XP_002541296.1">
    <property type="nucleotide sequence ID" value="XM_002541250.1"/>
</dbReference>
<keyword evidence="2" id="KW-0813">Transport</keyword>
<dbReference type="InterPro" id="IPR051143">
    <property type="entry name" value="TrkH_K-transport"/>
</dbReference>
<evidence type="ECO:0000256" key="6">
    <source>
        <dbReference type="ARBA" id="ARBA00023136"/>
    </source>
</evidence>
<evidence type="ECO:0000313" key="10">
    <source>
        <dbReference type="Proteomes" id="UP000002058"/>
    </source>
</evidence>
<dbReference type="Pfam" id="PF02386">
    <property type="entry name" value="TrkH"/>
    <property type="match status" value="3"/>
</dbReference>
<dbReference type="GO" id="GO:0030007">
    <property type="term" value="P:intracellular potassium ion homeostasis"/>
    <property type="evidence" value="ECO:0007669"/>
    <property type="project" value="TreeGrafter"/>
</dbReference>
<feature type="transmembrane region" description="Helical" evidence="8">
    <location>
        <begin position="424"/>
        <end position="446"/>
    </location>
</feature>
<feature type="compositionally biased region" description="Basic and acidic residues" evidence="7">
    <location>
        <begin position="186"/>
        <end position="197"/>
    </location>
</feature>
<dbReference type="HOGENOM" id="CLU_005947_5_0_1"/>
<reference evidence="10" key="1">
    <citation type="journal article" date="2009" name="Genome Res.">
        <title>Comparative genomic analyses of the human fungal pathogens Coccidioides and their relatives.</title>
        <authorList>
            <person name="Sharpton T.J."/>
            <person name="Stajich J.E."/>
            <person name="Rounsley S.D."/>
            <person name="Gardner M.J."/>
            <person name="Wortman J.R."/>
            <person name="Jordar V.S."/>
            <person name="Maiti R."/>
            <person name="Kodira C.D."/>
            <person name="Neafsey D.E."/>
            <person name="Zeng Q."/>
            <person name="Hung C.-Y."/>
            <person name="McMahan C."/>
            <person name="Muszewska A."/>
            <person name="Grynberg M."/>
            <person name="Mandel M.A."/>
            <person name="Kellner E.M."/>
            <person name="Barker B.M."/>
            <person name="Galgiani J.N."/>
            <person name="Orbach M.J."/>
            <person name="Kirkland T.N."/>
            <person name="Cole G.T."/>
            <person name="Henn M.R."/>
            <person name="Birren B.W."/>
            <person name="Taylor J.W."/>
        </authorList>
    </citation>
    <scope>NUCLEOTIDE SEQUENCE [LARGE SCALE GENOMIC DNA]</scope>
    <source>
        <strain evidence="10">UAMH 1704</strain>
    </source>
</reference>
<dbReference type="InterPro" id="IPR003445">
    <property type="entry name" value="Cat_transpt"/>
</dbReference>
<feature type="transmembrane region" description="Helical" evidence="8">
    <location>
        <begin position="489"/>
        <end position="509"/>
    </location>
</feature>
<feature type="transmembrane region" description="Helical" evidence="8">
    <location>
        <begin position="371"/>
        <end position="392"/>
    </location>
</feature>
<sequence length="627" mass="69993">MLSIVGTIILYPIKSMSGIDAFFQAVSGSTVTGLNTVDLKEMSLYQQITVWFLPMLGNMCFVNLVVVYVRLRWFEKKFNDIVQLSRLPSSERSRAHLLSVSSKADRTDGTTNTHNIRVLHPDPADEEANWATLRHRPQASANGESDSSTAKAPSPENVERSAQPGHITFSEDTFDKPRGRALRIPGPREFEKGHGVQEVDDEDDADMTKSINDASGAGPSDATRKLPTMERLLSRAASVEHAASSAFIIGGSSKARSRSRSRALSRTSSRTTIQALPYLSYNPTVGRNSKFLGLTDEQKEELGGIEYRSLRLLLKIAAGYYFFFHVLGAVCLVAWIWNSERKYRDYVRNDCAINPTWCFRESTFPMLWMTFLIYIGNTAYPCMLRLIIWIAFKLTPEGAAIKEPLNFLLDHPRRCYTVLFPSKVTWVLFGSLVVINGFDVILFLILDLHYPEVTVIKSGWHRFCAALFQTASARTTGTSSFAVAKVHPAAQFSLMVMMYISVFPIALSVRGTNTYEESSLGIFDDSEELVEMKRTSYLGVHIKMQLAFDLCGNVGLSLGHPSINTALTGKFSTVGKLVICAMMIRGKHRGLPYEVDRAIILPGEKRLAEEDARLEAMSHGLSRRHTN</sequence>
<dbReference type="Proteomes" id="UP000002058">
    <property type="component" value="Unassembled WGS sequence"/>
</dbReference>
<evidence type="ECO:0000256" key="5">
    <source>
        <dbReference type="ARBA" id="ARBA00023065"/>
    </source>
</evidence>
<comment type="subcellular location">
    <subcellularLocation>
        <location evidence="1">Membrane</location>
        <topology evidence="1">Multi-pass membrane protein</topology>
    </subcellularLocation>
</comment>
<dbReference type="STRING" id="336963.C4JEH1"/>
<dbReference type="PANTHER" id="PTHR31064">
    <property type="entry name" value="POTASSIUM TRANSPORT PROTEIN DDB_G0292412-RELATED"/>
    <property type="match status" value="1"/>
</dbReference>
<evidence type="ECO:0000256" key="4">
    <source>
        <dbReference type="ARBA" id="ARBA00022989"/>
    </source>
</evidence>
<dbReference type="GO" id="GO:1990573">
    <property type="term" value="P:potassium ion import across plasma membrane"/>
    <property type="evidence" value="ECO:0007669"/>
    <property type="project" value="TreeGrafter"/>
</dbReference>
<feature type="region of interest" description="Disordered" evidence="7">
    <location>
        <begin position="98"/>
        <end position="124"/>
    </location>
</feature>
<evidence type="ECO:0000256" key="2">
    <source>
        <dbReference type="ARBA" id="ARBA00022448"/>
    </source>
</evidence>
<dbReference type="OMA" id="VSKLVMC"/>
<dbReference type="AlphaFoldDB" id="C4JEH1"/>
<feature type="transmembrane region" description="Helical" evidence="8">
    <location>
        <begin position="318"/>
        <end position="337"/>
    </location>
</feature>
<dbReference type="InParanoid" id="C4JEH1"/>
<gene>
    <name evidence="9" type="ORF">UREG_00810</name>
</gene>
<accession>C4JEH1</accession>
<protein>
    <recommendedName>
        <fullName evidence="11">Potassium transport protein</fullName>
    </recommendedName>
</protein>
<keyword evidence="5" id="KW-0406">Ion transport</keyword>
<keyword evidence="3 8" id="KW-0812">Transmembrane</keyword>
<dbReference type="GO" id="GO:0140107">
    <property type="term" value="F:high-affinity potassium ion transmembrane transporter activity"/>
    <property type="evidence" value="ECO:0007669"/>
    <property type="project" value="TreeGrafter"/>
</dbReference>
<organism evidence="9 10">
    <name type="scientific">Uncinocarpus reesii (strain UAMH 1704)</name>
    <dbReference type="NCBI Taxonomy" id="336963"/>
    <lineage>
        <taxon>Eukaryota</taxon>
        <taxon>Fungi</taxon>
        <taxon>Dikarya</taxon>
        <taxon>Ascomycota</taxon>
        <taxon>Pezizomycotina</taxon>
        <taxon>Eurotiomycetes</taxon>
        <taxon>Eurotiomycetidae</taxon>
        <taxon>Onygenales</taxon>
        <taxon>Onygenaceae</taxon>
        <taxon>Uncinocarpus</taxon>
    </lineage>
</organism>
<dbReference type="EMBL" id="CH476615">
    <property type="protein sequence ID" value="EEP75963.1"/>
    <property type="molecule type" value="Genomic_DNA"/>
</dbReference>
<feature type="compositionally biased region" description="Polar residues" evidence="7">
    <location>
        <begin position="139"/>
        <end position="151"/>
    </location>
</feature>
<dbReference type="OrthoDB" id="9999863at2759"/>
<dbReference type="GO" id="GO:0005886">
    <property type="term" value="C:plasma membrane"/>
    <property type="evidence" value="ECO:0007669"/>
    <property type="project" value="TreeGrafter"/>
</dbReference>
<feature type="transmembrane region" description="Helical" evidence="8">
    <location>
        <begin position="48"/>
        <end position="69"/>
    </location>
</feature>
<keyword evidence="10" id="KW-1185">Reference proteome</keyword>
<dbReference type="eggNOG" id="KOG1341">
    <property type="taxonomic scope" value="Eukaryota"/>
</dbReference>
<evidence type="ECO:0000313" key="9">
    <source>
        <dbReference type="EMBL" id="EEP75963.1"/>
    </source>
</evidence>
<dbReference type="GeneID" id="8444405"/>
<evidence type="ECO:0000256" key="1">
    <source>
        <dbReference type="ARBA" id="ARBA00004141"/>
    </source>
</evidence>
<evidence type="ECO:0000256" key="7">
    <source>
        <dbReference type="SAM" id="MobiDB-lite"/>
    </source>
</evidence>
<feature type="region of interest" description="Disordered" evidence="7">
    <location>
        <begin position="137"/>
        <end position="224"/>
    </location>
</feature>
<name>C4JEH1_UNCRE</name>
<evidence type="ECO:0000256" key="3">
    <source>
        <dbReference type="ARBA" id="ARBA00022692"/>
    </source>
</evidence>
<evidence type="ECO:0000256" key="8">
    <source>
        <dbReference type="SAM" id="Phobius"/>
    </source>
</evidence>
<proteinExistence type="predicted"/>
<keyword evidence="4 8" id="KW-1133">Transmembrane helix</keyword>
<evidence type="ECO:0008006" key="11">
    <source>
        <dbReference type="Google" id="ProtNLM"/>
    </source>
</evidence>
<dbReference type="VEuPathDB" id="FungiDB:UREG_00810"/>
<dbReference type="KEGG" id="ure:UREG_00810"/>
<keyword evidence="6 8" id="KW-0472">Membrane</keyword>